<feature type="binding site" evidence="10 12">
    <location>
        <position position="202"/>
    </location>
    <ligand>
        <name>ATP</name>
        <dbReference type="ChEBI" id="CHEBI:30616"/>
    </ligand>
</feature>
<dbReference type="EC" id="2.7.2.3" evidence="4 10"/>
<dbReference type="AlphaFoldDB" id="A0A2D6YNH8"/>
<comment type="subunit">
    <text evidence="10">Monomer.</text>
</comment>
<dbReference type="InterPro" id="IPR001576">
    <property type="entry name" value="Phosphoglycerate_kinase"/>
</dbReference>
<name>A0A2D6YNH8_9DELT</name>
<feature type="binding site" evidence="10">
    <location>
        <position position="152"/>
    </location>
    <ligand>
        <name>substrate</name>
    </ligand>
</feature>
<accession>A0A2D6YNH8</accession>
<dbReference type="HAMAP" id="MF_00145">
    <property type="entry name" value="Phosphoglyc_kinase"/>
    <property type="match status" value="1"/>
</dbReference>
<feature type="binding site" evidence="11">
    <location>
        <position position="37"/>
    </location>
    <ligand>
        <name>(2R)-3-phosphoglycerate</name>
        <dbReference type="ChEBI" id="CHEBI:58272"/>
    </ligand>
</feature>
<keyword evidence="10" id="KW-0324">Glycolysis</keyword>
<dbReference type="GO" id="GO:0006096">
    <property type="term" value="P:glycolytic process"/>
    <property type="evidence" value="ECO:0007669"/>
    <property type="project" value="UniProtKB-UniRule"/>
</dbReference>
<keyword evidence="9 10" id="KW-0067">ATP-binding</keyword>
<evidence type="ECO:0000256" key="7">
    <source>
        <dbReference type="ARBA" id="ARBA00022741"/>
    </source>
</evidence>
<dbReference type="GO" id="GO:0005524">
    <property type="term" value="F:ATP binding"/>
    <property type="evidence" value="ECO:0007669"/>
    <property type="project" value="UniProtKB-KW"/>
</dbReference>
<sequence>MENLRKLDRVELRGKRIYLRADLNVPMSQGKVTDATRIQRFIPTLQYLHNAGAIVIVTSHLGRPKGKFNAEMSLKPVADLLAQLSNLKIEFIEESVGQEALAKTKGMRSGEVALLENLRFHIEEEANDATFAGQLADHADIYVNDAFSAAHRAHASTHAISKFLPAYAGPSMVAELEALQAALGDPKRPVTALIGGAKVSSKINVLQHLVPRMDKLIIGGGMANTFLLAKGMNIGKSLAEFDLVETARAILGKAKECGCEVLLPVDAVVANTLSTDAFFKTVHIDHVVEDQMILDVGPDSIELFNNHLKTCQTLLWNGPLGAFEVKPFGEGTFAVAKQAAKLTKTGKLLTVAGGGDTVAALNVAAVTELFSYVSTAGGAFLEWLEGKELPGISVLFEQ</sequence>
<keyword evidence="8 10" id="KW-0418">Kinase</keyword>
<evidence type="ECO:0000256" key="9">
    <source>
        <dbReference type="ARBA" id="ARBA00022840"/>
    </source>
</evidence>
<dbReference type="FunFam" id="3.40.50.1260:FF:000007">
    <property type="entry name" value="Phosphoglycerate kinase"/>
    <property type="match status" value="1"/>
</dbReference>
<dbReference type="GO" id="GO:0006094">
    <property type="term" value="P:gluconeogenesis"/>
    <property type="evidence" value="ECO:0007669"/>
    <property type="project" value="TreeGrafter"/>
</dbReference>
<keyword evidence="7 10" id="KW-0547">Nucleotide-binding</keyword>
<comment type="caution">
    <text evidence="14">The sequence shown here is derived from an EMBL/GenBank/DDBJ whole genome shotgun (WGS) entry which is preliminary data.</text>
</comment>
<feature type="binding site" evidence="10 12">
    <location>
        <position position="324"/>
    </location>
    <ligand>
        <name>ATP</name>
        <dbReference type="ChEBI" id="CHEBI:30616"/>
    </ligand>
</feature>
<dbReference type="PANTHER" id="PTHR11406">
    <property type="entry name" value="PHOSPHOGLYCERATE KINASE"/>
    <property type="match status" value="1"/>
</dbReference>
<dbReference type="Proteomes" id="UP000226525">
    <property type="component" value="Unassembled WGS sequence"/>
</dbReference>
<feature type="binding site" evidence="10 11">
    <location>
        <begin position="22"/>
        <end position="24"/>
    </location>
    <ligand>
        <name>substrate</name>
    </ligand>
</feature>
<dbReference type="Pfam" id="PF00162">
    <property type="entry name" value="PGK"/>
    <property type="match status" value="1"/>
</dbReference>
<evidence type="ECO:0000256" key="4">
    <source>
        <dbReference type="ARBA" id="ARBA00013061"/>
    </source>
</evidence>
<reference evidence="15" key="1">
    <citation type="submission" date="2017-09" db="EMBL/GenBank/DDBJ databases">
        <title>The Reconstruction of 2,631 Draft Metagenome-Assembled Genomes from the Global Oceans.</title>
        <authorList>
            <person name="Tully B.J."/>
            <person name="Graham E.D."/>
            <person name="Heidelberg J.F."/>
        </authorList>
    </citation>
    <scope>NUCLEOTIDE SEQUENCE [LARGE SCALE GENOMIC DNA]</scope>
</reference>
<feature type="binding site" evidence="10 11">
    <location>
        <begin position="60"/>
        <end position="63"/>
    </location>
    <ligand>
        <name>substrate</name>
    </ligand>
</feature>
<feature type="binding site" evidence="10">
    <location>
        <position position="37"/>
    </location>
    <ligand>
        <name>substrate</name>
    </ligand>
</feature>
<feature type="binding site" evidence="11">
    <location>
        <position position="152"/>
    </location>
    <ligand>
        <name>(2R)-3-phosphoglycerate</name>
        <dbReference type="ChEBI" id="CHEBI:58272"/>
    </ligand>
</feature>
<dbReference type="GO" id="GO:0043531">
    <property type="term" value="F:ADP binding"/>
    <property type="evidence" value="ECO:0007669"/>
    <property type="project" value="TreeGrafter"/>
</dbReference>
<dbReference type="EMBL" id="NZEX01000178">
    <property type="protein sequence ID" value="MAH64655.1"/>
    <property type="molecule type" value="Genomic_DNA"/>
</dbReference>
<comment type="pathway">
    <text evidence="2 10">Carbohydrate degradation; glycolysis; pyruvate from D-glyceraldehyde 3-phosphate: step 2/5.</text>
</comment>
<dbReference type="PIRSF" id="PIRSF000724">
    <property type="entry name" value="Pgk"/>
    <property type="match status" value="1"/>
</dbReference>
<keyword evidence="10" id="KW-0963">Cytoplasm</keyword>
<evidence type="ECO:0000256" key="11">
    <source>
        <dbReference type="PIRSR" id="PIRSR000724-1"/>
    </source>
</evidence>
<dbReference type="Gene3D" id="3.40.50.1260">
    <property type="entry name" value="Phosphoglycerate kinase, N-terminal domain"/>
    <property type="match status" value="2"/>
</dbReference>
<evidence type="ECO:0000256" key="12">
    <source>
        <dbReference type="PIRSR" id="PIRSR000724-2"/>
    </source>
</evidence>
<evidence type="ECO:0000256" key="2">
    <source>
        <dbReference type="ARBA" id="ARBA00004838"/>
    </source>
</evidence>
<evidence type="ECO:0000256" key="10">
    <source>
        <dbReference type="HAMAP-Rule" id="MF_00145"/>
    </source>
</evidence>
<comment type="subcellular location">
    <subcellularLocation>
        <location evidence="10">Cytoplasm</location>
    </subcellularLocation>
</comment>
<dbReference type="PRINTS" id="PR00477">
    <property type="entry name" value="PHGLYCKINASE"/>
</dbReference>
<dbReference type="InterPro" id="IPR015824">
    <property type="entry name" value="Phosphoglycerate_kinase_N"/>
</dbReference>
<dbReference type="SUPFAM" id="SSF53748">
    <property type="entry name" value="Phosphoglycerate kinase"/>
    <property type="match status" value="1"/>
</dbReference>
<evidence type="ECO:0000256" key="13">
    <source>
        <dbReference type="RuleBase" id="RU000532"/>
    </source>
</evidence>
<dbReference type="PANTHER" id="PTHR11406:SF23">
    <property type="entry name" value="PHOSPHOGLYCERATE KINASE 1, CHLOROPLASTIC-RELATED"/>
    <property type="match status" value="1"/>
</dbReference>
<evidence type="ECO:0000256" key="8">
    <source>
        <dbReference type="ARBA" id="ARBA00022777"/>
    </source>
</evidence>
<evidence type="ECO:0000256" key="6">
    <source>
        <dbReference type="ARBA" id="ARBA00022679"/>
    </source>
</evidence>
<feature type="binding site" evidence="10 12">
    <location>
        <begin position="354"/>
        <end position="357"/>
    </location>
    <ligand>
        <name>ATP</name>
        <dbReference type="ChEBI" id="CHEBI:30616"/>
    </ligand>
</feature>
<dbReference type="InterPro" id="IPR036043">
    <property type="entry name" value="Phosphoglycerate_kinase_sf"/>
</dbReference>
<evidence type="ECO:0000313" key="14">
    <source>
        <dbReference type="EMBL" id="MAH64655.1"/>
    </source>
</evidence>
<evidence type="ECO:0000256" key="3">
    <source>
        <dbReference type="ARBA" id="ARBA00008982"/>
    </source>
</evidence>
<feature type="binding site" evidence="10">
    <location>
        <position position="119"/>
    </location>
    <ligand>
        <name>substrate</name>
    </ligand>
</feature>
<evidence type="ECO:0000256" key="1">
    <source>
        <dbReference type="ARBA" id="ARBA00000642"/>
    </source>
</evidence>
<comment type="caution">
    <text evidence="10">Lacks conserved residue(s) required for the propagation of feature annotation.</text>
</comment>
<dbReference type="GO" id="GO:0005829">
    <property type="term" value="C:cytosol"/>
    <property type="evidence" value="ECO:0007669"/>
    <property type="project" value="TreeGrafter"/>
</dbReference>
<dbReference type="GO" id="GO:0004618">
    <property type="term" value="F:phosphoglycerate kinase activity"/>
    <property type="evidence" value="ECO:0007669"/>
    <property type="project" value="UniProtKB-UniRule"/>
</dbReference>
<gene>
    <name evidence="10 14" type="primary">pgk</name>
    <name evidence="14" type="ORF">CMN54_14680</name>
</gene>
<dbReference type="UniPathway" id="UPA00109">
    <property type="reaction ID" value="UER00185"/>
</dbReference>
<comment type="catalytic activity">
    <reaction evidence="1 10 13">
        <text>(2R)-3-phosphoglycerate + ATP = (2R)-3-phospho-glyceroyl phosphate + ADP</text>
        <dbReference type="Rhea" id="RHEA:14801"/>
        <dbReference type="ChEBI" id="CHEBI:30616"/>
        <dbReference type="ChEBI" id="CHEBI:57604"/>
        <dbReference type="ChEBI" id="CHEBI:58272"/>
        <dbReference type="ChEBI" id="CHEBI:456216"/>
        <dbReference type="EC" id="2.7.2.3"/>
    </reaction>
</comment>
<dbReference type="FunFam" id="3.40.50.1260:FF:000006">
    <property type="entry name" value="Phosphoglycerate kinase"/>
    <property type="match status" value="1"/>
</dbReference>
<protein>
    <recommendedName>
        <fullName evidence="5 10">Phosphoglycerate kinase</fullName>
        <ecNumber evidence="4 10">2.7.2.3</ecNumber>
    </recommendedName>
</protein>
<evidence type="ECO:0000256" key="5">
    <source>
        <dbReference type="ARBA" id="ARBA00016471"/>
    </source>
</evidence>
<feature type="binding site" evidence="11">
    <location>
        <position position="119"/>
    </location>
    <ligand>
        <name>(2R)-3-phosphoglycerate</name>
        <dbReference type="ChEBI" id="CHEBI:58272"/>
    </ligand>
</feature>
<organism evidence="14 15">
    <name type="scientific">SAR324 cluster bacterium</name>
    <dbReference type="NCBI Taxonomy" id="2024889"/>
    <lineage>
        <taxon>Bacteria</taxon>
        <taxon>Deltaproteobacteria</taxon>
        <taxon>SAR324 cluster</taxon>
    </lineage>
</organism>
<proteinExistence type="inferred from homology"/>
<keyword evidence="6 10" id="KW-0808">Transferase</keyword>
<comment type="similarity">
    <text evidence="3 10 13">Belongs to the phosphoglycerate kinase family.</text>
</comment>
<evidence type="ECO:0000313" key="15">
    <source>
        <dbReference type="Proteomes" id="UP000226525"/>
    </source>
</evidence>